<dbReference type="PANTHER" id="PTHR33116">
    <property type="entry name" value="REVERSE TRANSCRIPTASE ZINC-BINDING DOMAIN-CONTAINING PROTEIN-RELATED-RELATED"/>
    <property type="match status" value="1"/>
</dbReference>
<evidence type="ECO:0000313" key="1">
    <source>
        <dbReference type="EMBL" id="KAE8676624.1"/>
    </source>
</evidence>
<reference evidence="1" key="1">
    <citation type="submission" date="2019-09" db="EMBL/GenBank/DDBJ databases">
        <title>Draft genome information of white flower Hibiscus syriacus.</title>
        <authorList>
            <person name="Kim Y.-M."/>
        </authorList>
    </citation>
    <scope>NUCLEOTIDE SEQUENCE [LARGE SCALE GENOMIC DNA]</scope>
    <source>
        <strain evidence="1">YM2019G1</strain>
    </source>
</reference>
<accession>A0A6A2YJM2</accession>
<gene>
    <name evidence="1" type="ORF">F3Y22_tig00111582pilonHSYRG00124</name>
</gene>
<organism evidence="1 2">
    <name type="scientific">Hibiscus syriacus</name>
    <name type="common">Rose of Sharon</name>
    <dbReference type="NCBI Taxonomy" id="106335"/>
    <lineage>
        <taxon>Eukaryota</taxon>
        <taxon>Viridiplantae</taxon>
        <taxon>Streptophyta</taxon>
        <taxon>Embryophyta</taxon>
        <taxon>Tracheophyta</taxon>
        <taxon>Spermatophyta</taxon>
        <taxon>Magnoliopsida</taxon>
        <taxon>eudicotyledons</taxon>
        <taxon>Gunneridae</taxon>
        <taxon>Pentapetalae</taxon>
        <taxon>rosids</taxon>
        <taxon>malvids</taxon>
        <taxon>Malvales</taxon>
        <taxon>Malvaceae</taxon>
        <taxon>Malvoideae</taxon>
        <taxon>Hibiscus</taxon>
    </lineage>
</organism>
<proteinExistence type="predicted"/>
<dbReference type="PANTHER" id="PTHR33116:SF70">
    <property type="entry name" value="NON-LTR RETROELEMENT REVERSE TRANSCRIPTASE-LIKE PROTEIN"/>
    <property type="match status" value="1"/>
</dbReference>
<keyword evidence="2" id="KW-1185">Reference proteome</keyword>
<sequence length="745" mass="82808">MGMSLVGSGCEDRFENVPAWAGVDLKICTHHGWWAGDRLKILSGRAPSSGAVEPPITGVVSCNLTGVPGGEASAMVDGMEVDQQGVKPSALGGGKPSYTTMMVVLGKVDDSTKNFFEGNDVTIQECDVVVDRSGFYPIIIFSDRVNEAIDENMKMSIIVRLLGKTIDYNTNAEERGKFTRLAVVVDLNKPLLLCIGIDEFVQQIKEALREVPVSSFNNKGNYSALSIIEEGKTKGGTGRSSKLPTRSAAIDLVQKAVEAFEIQDGRADPHPVSRLELVSNQFIHSQIQVMGEDHSIFVTAVYASPVVPDERGGGTSLQDGTSRGFASFVFDETLLEEMLRDGVVGFYNKLFTSQGSGMTLPYFLHSFSLVDVSVSTDFSRQVTREEIKQAVFELHPSKAPRVDGFQAYFFQNNWKVVGIDVCRVVMEAFWTRCVPTELNRTLLVLIPKVYLCPIFTFTGIRQGDPLSPYIFVLCMERLAHAIRAEVDGGRWKPIRVLETFCRCSGHKVSLPKTNVFFSKNVSPSIKEEINTRFQFTQVDDIGRYLGVPLLHHHVTYGTYSYLVQKVHDRLSGWRARYLTMAERVVLAKSIWRLYLFTLCKFNFWRDAWLGKLGPLQSFRRGASLALAESVMIANMVSGNGECKWEELIGVLPKHIKDYLIMVDLGQPLSNISQRVRRNLAADASCTLYGAATESISHVLRDYFKARATWSALISQGRQVIWATKEVAMSSLRPTKKVAMYAGAMQ</sequence>
<name>A0A6A2YJM2_HIBSY</name>
<evidence type="ECO:0008006" key="3">
    <source>
        <dbReference type="Google" id="ProtNLM"/>
    </source>
</evidence>
<dbReference type="EMBL" id="VEPZ02001375">
    <property type="protein sequence ID" value="KAE8676624.1"/>
    <property type="molecule type" value="Genomic_DNA"/>
</dbReference>
<protein>
    <recommendedName>
        <fullName evidence="3">Reverse transcriptase domain-containing protein</fullName>
    </recommendedName>
</protein>
<comment type="caution">
    <text evidence="1">The sequence shown here is derived from an EMBL/GenBank/DDBJ whole genome shotgun (WGS) entry which is preliminary data.</text>
</comment>
<evidence type="ECO:0000313" key="2">
    <source>
        <dbReference type="Proteomes" id="UP000436088"/>
    </source>
</evidence>
<dbReference type="AlphaFoldDB" id="A0A6A2YJM2"/>
<dbReference type="Proteomes" id="UP000436088">
    <property type="component" value="Unassembled WGS sequence"/>
</dbReference>